<keyword evidence="2" id="KW-1133">Transmembrane helix</keyword>
<dbReference type="InterPro" id="IPR002919">
    <property type="entry name" value="TIL_dom"/>
</dbReference>
<evidence type="ECO:0000313" key="5">
    <source>
        <dbReference type="Proteomes" id="UP001201812"/>
    </source>
</evidence>
<keyword evidence="2" id="KW-0472">Membrane</keyword>
<reference evidence="4" key="1">
    <citation type="submission" date="2022-01" db="EMBL/GenBank/DDBJ databases">
        <title>Genome Sequence Resource for Two Populations of Ditylenchus destructor, the Migratory Endoparasitic Phytonematode.</title>
        <authorList>
            <person name="Zhang H."/>
            <person name="Lin R."/>
            <person name="Xie B."/>
        </authorList>
    </citation>
    <scope>NUCLEOTIDE SEQUENCE</scope>
    <source>
        <strain evidence="4">BazhouSP</strain>
    </source>
</reference>
<feature type="domain" description="TIL" evidence="3">
    <location>
        <begin position="66"/>
        <end position="120"/>
    </location>
</feature>
<sequence length="238" mass="26544">MNLCLALKVVRFGGTFDGNILMFSNSLEIFVLNFVLLTAVGIAQGFYSGYDGLLLRGMLRDSKTVCPEGEIDVECGKDSEPTCDIPNESPSYFLTCMPGCVCPKGTFRQGASKCVLREQCELCPEGERLAKCSGTFQSHYHWLPSYCVSKCVCPQGSLREPKSGRCISEQDYHKLTEKPDPDHSTREFILQIVIIFSIALLVSFFVLIMVYLSILGELYLFRRPVPTVPVSENEILIP</sequence>
<evidence type="ECO:0000313" key="4">
    <source>
        <dbReference type="EMBL" id="KAI1700279.1"/>
    </source>
</evidence>
<feature type="transmembrane region" description="Helical" evidence="2">
    <location>
        <begin position="29"/>
        <end position="50"/>
    </location>
</feature>
<dbReference type="Proteomes" id="UP001201812">
    <property type="component" value="Unassembled WGS sequence"/>
</dbReference>
<dbReference type="CDD" id="cd19941">
    <property type="entry name" value="TIL"/>
    <property type="match status" value="1"/>
</dbReference>
<dbReference type="AlphaFoldDB" id="A0AAD4QTT2"/>
<comment type="caution">
    <text evidence="4">The sequence shown here is derived from an EMBL/GenBank/DDBJ whole genome shotgun (WGS) entry which is preliminary data.</text>
</comment>
<evidence type="ECO:0000256" key="1">
    <source>
        <dbReference type="ARBA" id="ARBA00022900"/>
    </source>
</evidence>
<evidence type="ECO:0000259" key="3">
    <source>
        <dbReference type="Pfam" id="PF01826"/>
    </source>
</evidence>
<feature type="transmembrane region" description="Helical" evidence="2">
    <location>
        <begin position="188"/>
        <end position="214"/>
    </location>
</feature>
<organism evidence="4 5">
    <name type="scientific">Ditylenchus destructor</name>
    <dbReference type="NCBI Taxonomy" id="166010"/>
    <lineage>
        <taxon>Eukaryota</taxon>
        <taxon>Metazoa</taxon>
        <taxon>Ecdysozoa</taxon>
        <taxon>Nematoda</taxon>
        <taxon>Chromadorea</taxon>
        <taxon>Rhabditida</taxon>
        <taxon>Tylenchina</taxon>
        <taxon>Tylenchomorpha</taxon>
        <taxon>Sphaerularioidea</taxon>
        <taxon>Anguinidae</taxon>
        <taxon>Anguininae</taxon>
        <taxon>Ditylenchus</taxon>
    </lineage>
</organism>
<dbReference type="EMBL" id="JAKKPZ010000150">
    <property type="protein sequence ID" value="KAI1700279.1"/>
    <property type="molecule type" value="Genomic_DNA"/>
</dbReference>
<protein>
    <submittedName>
        <fullName evidence="4">Trypsin inhibitor like cysteine rich domain-containing protein</fullName>
    </submittedName>
</protein>
<proteinExistence type="predicted"/>
<gene>
    <name evidence="4" type="ORF">DdX_16794</name>
</gene>
<dbReference type="Gene3D" id="2.10.25.10">
    <property type="entry name" value="Laminin"/>
    <property type="match status" value="1"/>
</dbReference>
<name>A0AAD4QTT2_9BILA</name>
<dbReference type="InterPro" id="IPR036084">
    <property type="entry name" value="Ser_inhib-like_sf"/>
</dbReference>
<accession>A0AAD4QTT2</accession>
<keyword evidence="2" id="KW-0812">Transmembrane</keyword>
<dbReference type="SUPFAM" id="SSF57567">
    <property type="entry name" value="Serine protease inhibitors"/>
    <property type="match status" value="1"/>
</dbReference>
<keyword evidence="5" id="KW-1185">Reference proteome</keyword>
<keyword evidence="1" id="KW-0646">Protease inhibitor</keyword>
<evidence type="ECO:0000256" key="2">
    <source>
        <dbReference type="SAM" id="Phobius"/>
    </source>
</evidence>
<dbReference type="Pfam" id="PF01826">
    <property type="entry name" value="TIL"/>
    <property type="match status" value="1"/>
</dbReference>
<dbReference type="GO" id="GO:0004867">
    <property type="term" value="F:serine-type endopeptidase inhibitor activity"/>
    <property type="evidence" value="ECO:0007669"/>
    <property type="project" value="UniProtKB-KW"/>
</dbReference>
<keyword evidence="1" id="KW-0722">Serine protease inhibitor</keyword>